<organism evidence="3 4">
    <name type="scientific">Croceicoccus ponticola</name>
    <dbReference type="NCBI Taxonomy" id="2217664"/>
    <lineage>
        <taxon>Bacteria</taxon>
        <taxon>Pseudomonadati</taxon>
        <taxon>Pseudomonadota</taxon>
        <taxon>Alphaproteobacteria</taxon>
        <taxon>Sphingomonadales</taxon>
        <taxon>Erythrobacteraceae</taxon>
        <taxon>Croceicoccus</taxon>
    </lineage>
</organism>
<sequence length="133" mass="13321">MIRPGLLLALPLLAACSAVEEPGDAPAGTPSPSGTPVAAATWTPPEQCPDASATDRPSGSNCFGLMPQGCGANRAVAYVGQPMTARIAAVLKGFAAQGVRVIGPDEAVDADVVAGRLNVMTDPDGTITSVDCF</sequence>
<feature type="chain" id="PRO_5019149300" description="Proteinase inhibitor I78" evidence="2">
    <location>
        <begin position="21"/>
        <end position="133"/>
    </location>
</feature>
<reference evidence="3 4" key="1">
    <citation type="submission" date="2018-12" db="EMBL/GenBank/DDBJ databases">
        <title>Croceicoccus ponticola sp. nov., a lipolytic bacterium isolated from seawater.</title>
        <authorList>
            <person name="Yoon J.-H."/>
        </authorList>
    </citation>
    <scope>NUCLEOTIDE SEQUENCE [LARGE SCALE GENOMIC DNA]</scope>
    <source>
        <strain evidence="3 4">GM-16</strain>
    </source>
</reference>
<feature type="signal peptide" evidence="2">
    <location>
        <begin position="1"/>
        <end position="20"/>
    </location>
</feature>
<name>A0A437H130_9SPHN</name>
<dbReference type="OrthoDB" id="8724542at2"/>
<dbReference type="InterPro" id="IPR021719">
    <property type="entry name" value="Prot_inh_I78"/>
</dbReference>
<dbReference type="RefSeq" id="WP_127611433.1">
    <property type="nucleotide sequence ID" value="NZ_RXOL01000001.1"/>
</dbReference>
<dbReference type="Proteomes" id="UP000283003">
    <property type="component" value="Unassembled WGS sequence"/>
</dbReference>
<dbReference type="EMBL" id="RXOL01000001">
    <property type="protein sequence ID" value="RVQ69243.1"/>
    <property type="molecule type" value="Genomic_DNA"/>
</dbReference>
<dbReference type="PROSITE" id="PS51257">
    <property type="entry name" value="PROKAR_LIPOPROTEIN"/>
    <property type="match status" value="1"/>
</dbReference>
<dbReference type="AlphaFoldDB" id="A0A437H130"/>
<accession>A0A437H130</accession>
<feature type="region of interest" description="Disordered" evidence="1">
    <location>
        <begin position="22"/>
        <end position="57"/>
    </location>
</feature>
<protein>
    <recommendedName>
        <fullName evidence="5">Proteinase inhibitor I78</fullName>
    </recommendedName>
</protein>
<comment type="caution">
    <text evidence="3">The sequence shown here is derived from an EMBL/GenBank/DDBJ whole genome shotgun (WGS) entry which is preliminary data.</text>
</comment>
<evidence type="ECO:0000256" key="2">
    <source>
        <dbReference type="SAM" id="SignalP"/>
    </source>
</evidence>
<keyword evidence="4" id="KW-1185">Reference proteome</keyword>
<keyword evidence="2" id="KW-0732">Signal</keyword>
<evidence type="ECO:0008006" key="5">
    <source>
        <dbReference type="Google" id="ProtNLM"/>
    </source>
</evidence>
<proteinExistence type="predicted"/>
<evidence type="ECO:0000313" key="4">
    <source>
        <dbReference type="Proteomes" id="UP000283003"/>
    </source>
</evidence>
<evidence type="ECO:0000313" key="3">
    <source>
        <dbReference type="EMBL" id="RVQ69243.1"/>
    </source>
</evidence>
<dbReference type="Pfam" id="PF11720">
    <property type="entry name" value="Inhibitor_I78"/>
    <property type="match status" value="1"/>
</dbReference>
<evidence type="ECO:0000256" key="1">
    <source>
        <dbReference type="SAM" id="MobiDB-lite"/>
    </source>
</evidence>
<gene>
    <name evidence="3" type="ORF">EKN06_03320</name>
</gene>
<dbReference type="Gene3D" id="3.30.10.10">
    <property type="entry name" value="Trypsin Inhibitor V, subunit A"/>
    <property type="match status" value="1"/>
</dbReference>